<evidence type="ECO:0000313" key="2">
    <source>
        <dbReference type="EMBL" id="TYP82042.1"/>
    </source>
</evidence>
<dbReference type="RefSeq" id="WP_166535082.1">
    <property type="nucleotide sequence ID" value="NZ_VNHW01000020.1"/>
</dbReference>
<comment type="caution">
    <text evidence="2">The sequence shown here is derived from an EMBL/GenBank/DDBJ whole genome shotgun (WGS) entry which is preliminary data.</text>
</comment>
<proteinExistence type="predicted"/>
<name>A0A5S5CM94_9ACTN</name>
<reference evidence="2 3" key="1">
    <citation type="submission" date="2019-07" db="EMBL/GenBank/DDBJ databases">
        <title>Genomic Encyclopedia of Archaeal and Bacterial Type Strains, Phase II (KMG-II): from individual species to whole genera.</title>
        <authorList>
            <person name="Goeker M."/>
        </authorList>
    </citation>
    <scope>NUCLEOTIDE SEQUENCE [LARGE SCALE GENOMIC DNA]</scope>
    <source>
        <strain evidence="2 3">DSM 46842</strain>
    </source>
</reference>
<evidence type="ECO:0000256" key="1">
    <source>
        <dbReference type="SAM" id="MobiDB-lite"/>
    </source>
</evidence>
<organism evidence="2 3">
    <name type="scientific">Blastococcus xanthinilyticus</name>
    <dbReference type="NCBI Taxonomy" id="1564164"/>
    <lineage>
        <taxon>Bacteria</taxon>
        <taxon>Bacillati</taxon>
        <taxon>Actinomycetota</taxon>
        <taxon>Actinomycetes</taxon>
        <taxon>Geodermatophilales</taxon>
        <taxon>Geodermatophilaceae</taxon>
        <taxon>Blastococcus</taxon>
    </lineage>
</organism>
<protein>
    <submittedName>
        <fullName evidence="2">Uncharacterized protein</fullName>
    </submittedName>
</protein>
<gene>
    <name evidence="2" type="ORF">BD833_12026</name>
</gene>
<dbReference type="AlphaFoldDB" id="A0A5S5CM94"/>
<feature type="compositionally biased region" description="Low complexity" evidence="1">
    <location>
        <begin position="11"/>
        <end position="22"/>
    </location>
</feature>
<feature type="region of interest" description="Disordered" evidence="1">
    <location>
        <begin position="1"/>
        <end position="29"/>
    </location>
</feature>
<evidence type="ECO:0000313" key="3">
    <source>
        <dbReference type="Proteomes" id="UP000322499"/>
    </source>
</evidence>
<keyword evidence="3" id="KW-1185">Reference proteome</keyword>
<accession>A0A5S5CM94</accession>
<sequence length="119" mass="12583">MTTPSGGIHSPGDPDGQAPGPGYSTGVPEALPEGELFVVGGPLLLAEDAVEAVPVATYQLESAGEQLLVKCRFAGRWNRSDERATTEVALHPEQAMELVDQLLSAMSVCALRAKRGRRQ</sequence>
<dbReference type="Proteomes" id="UP000322499">
    <property type="component" value="Unassembled WGS sequence"/>
</dbReference>
<dbReference type="EMBL" id="VNHW01000020">
    <property type="protein sequence ID" value="TYP82042.1"/>
    <property type="molecule type" value="Genomic_DNA"/>
</dbReference>